<dbReference type="Gene3D" id="1.10.443.10">
    <property type="entry name" value="Intergrase catalytic core"/>
    <property type="match status" value="1"/>
</dbReference>
<name>A0A450USK6_9GAMM</name>
<sequence>MLPKHVYQYVDARSAKISAHREIEILSHVFTKAVEWGFIERHPFKGEVRLEGEKPRDRYVEDWEVIEALLLPSHQKRGSVKAVQAYIRLKLLTGLARGDLLRIQPDQHFREDGIFVKCHKTANTTGKRTLYEWTPDLRAAVEEALAVRPVDTAPFLFCNRHGQGYVNEERGSANGWESMWKRFMDRVLAETKVKNRFTEHDLRAKCASDADSLEPCQGAFDPREFRHHPAGLSSETGTGETRKRNRRFYGQGWKWCSSEWRFIP</sequence>
<evidence type="ECO:0000256" key="1">
    <source>
        <dbReference type="ARBA" id="ARBA00023172"/>
    </source>
</evidence>
<accession>A0A450USK6</accession>
<gene>
    <name evidence="3" type="ORF">BECKLFY1418B_GA0070995_10711</name>
</gene>
<keyword evidence="1" id="KW-0233">DNA recombination</keyword>
<proteinExistence type="predicted"/>
<protein>
    <recommendedName>
        <fullName evidence="4">Phage integrase family protein</fullName>
    </recommendedName>
</protein>
<dbReference type="EMBL" id="CAADFF010000071">
    <property type="protein sequence ID" value="VFJ95532.1"/>
    <property type="molecule type" value="Genomic_DNA"/>
</dbReference>
<feature type="region of interest" description="Disordered" evidence="2">
    <location>
        <begin position="223"/>
        <end position="243"/>
    </location>
</feature>
<evidence type="ECO:0008006" key="4">
    <source>
        <dbReference type="Google" id="ProtNLM"/>
    </source>
</evidence>
<dbReference type="GO" id="GO:0003677">
    <property type="term" value="F:DNA binding"/>
    <property type="evidence" value="ECO:0007669"/>
    <property type="project" value="InterPro"/>
</dbReference>
<reference evidence="3" key="1">
    <citation type="submission" date="2019-02" db="EMBL/GenBank/DDBJ databases">
        <authorList>
            <person name="Gruber-Vodicka R. H."/>
            <person name="Seah K. B. B."/>
        </authorList>
    </citation>
    <scope>NUCLEOTIDE SEQUENCE</scope>
    <source>
        <strain evidence="3">BECK_M7</strain>
    </source>
</reference>
<evidence type="ECO:0000256" key="2">
    <source>
        <dbReference type="SAM" id="MobiDB-lite"/>
    </source>
</evidence>
<dbReference type="GO" id="GO:0006310">
    <property type="term" value="P:DNA recombination"/>
    <property type="evidence" value="ECO:0007669"/>
    <property type="project" value="UniProtKB-KW"/>
</dbReference>
<dbReference type="InterPro" id="IPR011010">
    <property type="entry name" value="DNA_brk_join_enz"/>
</dbReference>
<dbReference type="SUPFAM" id="SSF56349">
    <property type="entry name" value="DNA breaking-rejoining enzymes"/>
    <property type="match status" value="1"/>
</dbReference>
<dbReference type="GO" id="GO:0015074">
    <property type="term" value="P:DNA integration"/>
    <property type="evidence" value="ECO:0007669"/>
    <property type="project" value="InterPro"/>
</dbReference>
<evidence type="ECO:0000313" key="3">
    <source>
        <dbReference type="EMBL" id="VFJ95532.1"/>
    </source>
</evidence>
<dbReference type="InterPro" id="IPR013762">
    <property type="entry name" value="Integrase-like_cat_sf"/>
</dbReference>
<organism evidence="3">
    <name type="scientific">Candidatus Kentrum sp. LFY</name>
    <dbReference type="NCBI Taxonomy" id="2126342"/>
    <lineage>
        <taxon>Bacteria</taxon>
        <taxon>Pseudomonadati</taxon>
        <taxon>Pseudomonadota</taxon>
        <taxon>Gammaproteobacteria</taxon>
        <taxon>Candidatus Kentrum</taxon>
    </lineage>
</organism>
<dbReference type="AlphaFoldDB" id="A0A450USK6"/>